<dbReference type="GO" id="GO:0000139">
    <property type="term" value="C:Golgi membrane"/>
    <property type="evidence" value="ECO:0007669"/>
    <property type="project" value="UniProtKB-SubCell"/>
</dbReference>
<keyword evidence="6" id="KW-0735">Signal-anchor</keyword>
<evidence type="ECO:0000313" key="11">
    <source>
        <dbReference type="Proteomes" id="UP001055115"/>
    </source>
</evidence>
<dbReference type="EMBL" id="BQXU01000034">
    <property type="protein sequence ID" value="GKT50047.1"/>
    <property type="molecule type" value="Genomic_DNA"/>
</dbReference>
<dbReference type="Proteomes" id="UP001055115">
    <property type="component" value="Unassembled WGS sequence"/>
</dbReference>
<dbReference type="AlphaFoldDB" id="A0AA37PD66"/>
<keyword evidence="7" id="KW-1133">Transmembrane helix</keyword>
<reference evidence="10 11" key="1">
    <citation type="submission" date="2022-03" db="EMBL/GenBank/DDBJ databases">
        <title>Genome data of Colletotrichum spp.</title>
        <authorList>
            <person name="Utami Y.D."/>
            <person name="Hiruma K."/>
        </authorList>
    </citation>
    <scope>NUCLEOTIDE SEQUENCE [LARGE SCALE GENOMIC DNA]</scope>
    <source>
        <strain evidence="10 11">MAFF 239500</strain>
    </source>
</reference>
<dbReference type="GO" id="GO:0046354">
    <property type="term" value="P:mannan biosynthetic process"/>
    <property type="evidence" value="ECO:0007669"/>
    <property type="project" value="TreeGrafter"/>
</dbReference>
<evidence type="ECO:0000256" key="2">
    <source>
        <dbReference type="ARBA" id="ARBA00004922"/>
    </source>
</evidence>
<dbReference type="RefSeq" id="XP_049132397.1">
    <property type="nucleotide sequence ID" value="XM_049276440.1"/>
</dbReference>
<name>A0AA37PD66_9PEZI</name>
<organism evidence="10 11">
    <name type="scientific">Colletotrichum spaethianum</name>
    <dbReference type="NCBI Taxonomy" id="700344"/>
    <lineage>
        <taxon>Eukaryota</taxon>
        <taxon>Fungi</taxon>
        <taxon>Dikarya</taxon>
        <taxon>Ascomycota</taxon>
        <taxon>Pezizomycotina</taxon>
        <taxon>Sordariomycetes</taxon>
        <taxon>Hypocreomycetidae</taxon>
        <taxon>Glomerellales</taxon>
        <taxon>Glomerellaceae</taxon>
        <taxon>Colletotrichum</taxon>
        <taxon>Colletotrichum spaethianum species complex</taxon>
    </lineage>
</organism>
<dbReference type="Pfam" id="PF11051">
    <property type="entry name" value="Mannosyl_trans3"/>
    <property type="match status" value="2"/>
</dbReference>
<comment type="similarity">
    <text evidence="3">Belongs to the MNN1/MNT family.</text>
</comment>
<keyword evidence="5" id="KW-0812">Transmembrane</keyword>
<keyword evidence="4" id="KW-0808">Transferase</keyword>
<evidence type="ECO:0000256" key="7">
    <source>
        <dbReference type="ARBA" id="ARBA00022989"/>
    </source>
</evidence>
<evidence type="ECO:0000313" key="10">
    <source>
        <dbReference type="EMBL" id="GKT50047.1"/>
    </source>
</evidence>
<comment type="subcellular location">
    <subcellularLocation>
        <location evidence="1">Golgi apparatus membrane</location>
        <topology evidence="1">Single-pass type II membrane protein</topology>
    </subcellularLocation>
</comment>
<protein>
    <submittedName>
        <fullName evidence="10">Alpha-1,2-mannosyltransferase MNN24</fullName>
    </submittedName>
</protein>
<evidence type="ECO:0000256" key="6">
    <source>
        <dbReference type="ARBA" id="ARBA00022968"/>
    </source>
</evidence>
<accession>A0AA37PD66</accession>
<evidence type="ECO:0000256" key="1">
    <source>
        <dbReference type="ARBA" id="ARBA00004323"/>
    </source>
</evidence>
<evidence type="ECO:0000256" key="5">
    <source>
        <dbReference type="ARBA" id="ARBA00022692"/>
    </source>
</evidence>
<proteinExistence type="inferred from homology"/>
<dbReference type="PANTHER" id="PTHR31646">
    <property type="entry name" value="ALPHA-1,2-MANNOSYLTRANSFERASE MNN2"/>
    <property type="match status" value="1"/>
</dbReference>
<keyword evidence="8" id="KW-0333">Golgi apparatus</keyword>
<evidence type="ECO:0000256" key="8">
    <source>
        <dbReference type="ARBA" id="ARBA00023034"/>
    </source>
</evidence>
<evidence type="ECO:0000256" key="4">
    <source>
        <dbReference type="ARBA" id="ARBA00022679"/>
    </source>
</evidence>
<evidence type="ECO:0000256" key="3">
    <source>
        <dbReference type="ARBA" id="ARBA00009105"/>
    </source>
</evidence>
<dbReference type="InterPro" id="IPR022751">
    <property type="entry name" value="Alpha_mannosyltransferase"/>
</dbReference>
<dbReference type="InterPro" id="IPR029044">
    <property type="entry name" value="Nucleotide-diphossugar_trans"/>
</dbReference>
<gene>
    <name evidence="10" type="ORF">ColSpa_10228</name>
</gene>
<evidence type="ECO:0000256" key="9">
    <source>
        <dbReference type="ARBA" id="ARBA00023136"/>
    </source>
</evidence>
<dbReference type="PANTHER" id="PTHR31646:SF1">
    <property type="entry name" value="ALPHA-1,2-MANNOSYLTRANSFERASE MNN2"/>
    <property type="match status" value="1"/>
</dbReference>
<comment type="caution">
    <text evidence="10">The sequence shown here is derived from an EMBL/GenBank/DDBJ whole genome shotgun (WGS) entry which is preliminary data.</text>
</comment>
<comment type="pathway">
    <text evidence="2">Protein modification; protein glycosylation.</text>
</comment>
<dbReference type="GO" id="GO:0000026">
    <property type="term" value="F:alpha-1,2-mannosyltransferase activity"/>
    <property type="evidence" value="ECO:0007669"/>
    <property type="project" value="TreeGrafter"/>
</dbReference>
<sequence length="312" mass="36133">MNIETMAGLNALYEPIYYNDLSKDHNIVHIKKDGMFGINYQLKTAALLNSKWAEPLLLDSDNIPMLDPAILYDSLQYTEYHTVFWPDIARTRPQNPAWAIFNTPCRMAEYEQESGQLLVDKRRFWYHLQLASWLNNEQGKYYNDFLLGDKDMFRFAWHALQTSFGKPKKWLTSVGTKNDWFYCGHSFAQYHPDDGRVAFLHGGLVKTVSLEVLRWNRDVMGGYLRHYKRALSEESPQVNINVAIKWDGAAYMPDHSDKFTAAQCTEMLDAEARDVDEILSGLEQTFRELGGYWQLDQEDTMKLGRFGPSPAS</sequence>
<keyword evidence="9" id="KW-0472">Membrane</keyword>
<dbReference type="GeneID" id="73331030"/>
<dbReference type="SUPFAM" id="SSF53448">
    <property type="entry name" value="Nucleotide-diphospho-sugar transferases"/>
    <property type="match status" value="1"/>
</dbReference>
<keyword evidence="11" id="KW-1185">Reference proteome</keyword>